<evidence type="ECO:0000256" key="7">
    <source>
        <dbReference type="SAM" id="MobiDB-lite"/>
    </source>
</evidence>
<evidence type="ECO:0000313" key="10">
    <source>
        <dbReference type="Proteomes" id="UP000886523"/>
    </source>
</evidence>
<dbReference type="GO" id="GO:0016020">
    <property type="term" value="C:membrane"/>
    <property type="evidence" value="ECO:0007669"/>
    <property type="project" value="TreeGrafter"/>
</dbReference>
<dbReference type="InterPro" id="IPR019787">
    <property type="entry name" value="Znf_PHD-finger"/>
</dbReference>
<feature type="repeat" description="RCC1" evidence="6">
    <location>
        <begin position="264"/>
        <end position="319"/>
    </location>
</feature>
<feature type="compositionally biased region" description="Acidic residues" evidence="7">
    <location>
        <begin position="541"/>
        <end position="558"/>
    </location>
</feature>
<dbReference type="Pfam" id="PF00628">
    <property type="entry name" value="PHD"/>
    <property type="match status" value="1"/>
</dbReference>
<dbReference type="Gene3D" id="2.130.10.30">
    <property type="entry name" value="Regulator of chromosome condensation 1/beta-lactamase-inhibitor protein II"/>
    <property type="match status" value="2"/>
</dbReference>
<name>A0A9P6B3S1_9AGAM</name>
<feature type="repeat" description="RCC1" evidence="6">
    <location>
        <begin position="376"/>
        <end position="430"/>
    </location>
</feature>
<dbReference type="AlphaFoldDB" id="A0A9P6B3S1"/>
<dbReference type="OrthoDB" id="5370059at2759"/>
<dbReference type="GO" id="GO:0031267">
    <property type="term" value="F:small GTPase binding"/>
    <property type="evidence" value="ECO:0007669"/>
    <property type="project" value="TreeGrafter"/>
</dbReference>
<dbReference type="GO" id="GO:0008270">
    <property type="term" value="F:zinc ion binding"/>
    <property type="evidence" value="ECO:0007669"/>
    <property type="project" value="UniProtKB-KW"/>
</dbReference>
<evidence type="ECO:0000256" key="5">
    <source>
        <dbReference type="PROSITE-ProRule" id="PRU00146"/>
    </source>
</evidence>
<dbReference type="Proteomes" id="UP000886523">
    <property type="component" value="Unassembled WGS sequence"/>
</dbReference>
<dbReference type="PROSITE" id="PS50016">
    <property type="entry name" value="ZF_PHD_2"/>
    <property type="match status" value="1"/>
</dbReference>
<feature type="repeat" description="RCC1" evidence="6">
    <location>
        <begin position="81"/>
        <end position="141"/>
    </location>
</feature>
<dbReference type="InterPro" id="IPR058923">
    <property type="entry name" value="RCC1-like_dom"/>
</dbReference>
<dbReference type="SMART" id="SM00249">
    <property type="entry name" value="PHD"/>
    <property type="match status" value="1"/>
</dbReference>
<feature type="region of interest" description="Disordered" evidence="7">
    <location>
        <begin position="497"/>
        <end position="583"/>
    </location>
</feature>
<dbReference type="InterPro" id="IPR019786">
    <property type="entry name" value="Zinc_finger_PHD-type_CS"/>
</dbReference>
<keyword evidence="4" id="KW-0862">Zinc</keyword>
<dbReference type="InterPro" id="IPR001965">
    <property type="entry name" value="Znf_PHD"/>
</dbReference>
<dbReference type="InterPro" id="IPR000408">
    <property type="entry name" value="Reg_chr_condens"/>
</dbReference>
<dbReference type="SUPFAM" id="SSF50985">
    <property type="entry name" value="RCC1/BLIP-II"/>
    <property type="match status" value="1"/>
</dbReference>
<evidence type="ECO:0000259" key="8">
    <source>
        <dbReference type="PROSITE" id="PS50016"/>
    </source>
</evidence>
<keyword evidence="1" id="KW-0479">Metal-binding</keyword>
<comment type="caution">
    <text evidence="9">The sequence shown here is derived from an EMBL/GenBank/DDBJ whole genome shotgun (WGS) entry which is preliminary data.</text>
</comment>
<dbReference type="PROSITE" id="PS50012">
    <property type="entry name" value="RCC1_3"/>
    <property type="match status" value="4"/>
</dbReference>
<proteinExistence type="predicted"/>
<feature type="repeat" description="RCC1" evidence="6">
    <location>
        <begin position="200"/>
        <end position="263"/>
    </location>
</feature>
<dbReference type="PANTHER" id="PTHR46207">
    <property type="entry name" value="PROTEIN RCC2"/>
    <property type="match status" value="1"/>
</dbReference>
<dbReference type="InterPro" id="IPR011011">
    <property type="entry name" value="Znf_FYVE_PHD"/>
</dbReference>
<keyword evidence="3 5" id="KW-0863">Zinc-finger</keyword>
<evidence type="ECO:0000256" key="2">
    <source>
        <dbReference type="ARBA" id="ARBA00022737"/>
    </source>
</evidence>
<dbReference type="InterPro" id="IPR013083">
    <property type="entry name" value="Znf_RING/FYVE/PHD"/>
</dbReference>
<evidence type="ECO:0000256" key="3">
    <source>
        <dbReference type="ARBA" id="ARBA00022771"/>
    </source>
</evidence>
<accession>A0A9P6B3S1</accession>
<gene>
    <name evidence="9" type="ORF">BS47DRAFT_571383</name>
</gene>
<dbReference type="InterPro" id="IPR028641">
    <property type="entry name" value="RCC2"/>
</dbReference>
<evidence type="ECO:0000313" key="9">
    <source>
        <dbReference type="EMBL" id="KAF9517136.1"/>
    </source>
</evidence>
<keyword evidence="10" id="KW-1185">Reference proteome</keyword>
<protein>
    <recommendedName>
        <fullName evidence="8">PHD-type domain-containing protein</fullName>
    </recommendedName>
</protein>
<dbReference type="Gene3D" id="3.30.40.10">
    <property type="entry name" value="Zinc/RING finger domain, C3HC4 (zinc finger)"/>
    <property type="match status" value="1"/>
</dbReference>
<dbReference type="Pfam" id="PF25390">
    <property type="entry name" value="WD40_RLD"/>
    <property type="match status" value="1"/>
</dbReference>
<evidence type="ECO:0000256" key="1">
    <source>
        <dbReference type="ARBA" id="ARBA00022723"/>
    </source>
</evidence>
<evidence type="ECO:0000256" key="6">
    <source>
        <dbReference type="PROSITE-ProRule" id="PRU00235"/>
    </source>
</evidence>
<dbReference type="SUPFAM" id="SSF57903">
    <property type="entry name" value="FYVE/PHD zinc finger"/>
    <property type="match status" value="1"/>
</dbReference>
<feature type="compositionally biased region" description="Pro residues" evidence="7">
    <location>
        <begin position="504"/>
        <end position="514"/>
    </location>
</feature>
<evidence type="ECO:0000256" key="4">
    <source>
        <dbReference type="ARBA" id="ARBA00022833"/>
    </source>
</evidence>
<dbReference type="EMBL" id="MU128934">
    <property type="protein sequence ID" value="KAF9517136.1"/>
    <property type="molecule type" value="Genomic_DNA"/>
</dbReference>
<keyword evidence="2" id="KW-0677">Repeat</keyword>
<dbReference type="InterPro" id="IPR009091">
    <property type="entry name" value="RCC1/BLIP-II"/>
</dbReference>
<sequence>MTLQALDQSNETEAKWGRVLICGGTDWANLGRTKKAGGAPQNEDNPDLPHAHILRSLANVKAVSVHTSHSGCHVVVLDIYGTAYLFGRNTSSCLGVSASAVPTISERTPRKLRPSHLGTPPSTKFVNAACGRAHTLLIDDNGDVWAAGLNTLGQCGHSPRPEVSSFKKITGPWNKGGTVTDKATSASCGITFSLVLTESGKVYGFGSAEYGQLGNGRTGEHIATGNKSAFDIESDPIRVRGLENKKIVQISCGQQHSIALDDTGLVYVWGTGGYCRTGLGNPKDQLLPVAVPKFATDVVAMRGEFVIAGVTSSAVIDRQGMYWLAGKWKNSGDGSGGQPFSNFRILQDIMSCRMLGASCGGVTQFCFCPSEEDGNVMTVGWGQNAHNFELGLGDGLPKSATKPQEIFALKGIDVFQIAAGAHTSFFLARPNDKLSDLDRYPEVDSSEICTVCHIDRDDEGADLLECEKCETPYHLNCLNPPLSSVPDGEWFCMSCTAESDSTSVPPPSNPPAVPAKPKEAKVSRKKRARPEEEENGKLDHEEEEDEEEEEEDDDDDDEPPSKRARGKKGKGGATGSRTTRKRK</sequence>
<feature type="domain" description="PHD-type" evidence="8">
    <location>
        <begin position="446"/>
        <end position="498"/>
    </location>
</feature>
<dbReference type="PROSITE" id="PS00626">
    <property type="entry name" value="RCC1_2"/>
    <property type="match status" value="1"/>
</dbReference>
<organism evidence="9 10">
    <name type="scientific">Hydnum rufescens UP504</name>
    <dbReference type="NCBI Taxonomy" id="1448309"/>
    <lineage>
        <taxon>Eukaryota</taxon>
        <taxon>Fungi</taxon>
        <taxon>Dikarya</taxon>
        <taxon>Basidiomycota</taxon>
        <taxon>Agaricomycotina</taxon>
        <taxon>Agaricomycetes</taxon>
        <taxon>Cantharellales</taxon>
        <taxon>Hydnaceae</taxon>
        <taxon>Hydnum</taxon>
    </lineage>
</organism>
<reference evidence="9" key="1">
    <citation type="journal article" date="2020" name="Nat. Commun.">
        <title>Large-scale genome sequencing of mycorrhizal fungi provides insights into the early evolution of symbiotic traits.</title>
        <authorList>
            <person name="Miyauchi S."/>
            <person name="Kiss E."/>
            <person name="Kuo A."/>
            <person name="Drula E."/>
            <person name="Kohler A."/>
            <person name="Sanchez-Garcia M."/>
            <person name="Morin E."/>
            <person name="Andreopoulos B."/>
            <person name="Barry K.W."/>
            <person name="Bonito G."/>
            <person name="Buee M."/>
            <person name="Carver A."/>
            <person name="Chen C."/>
            <person name="Cichocki N."/>
            <person name="Clum A."/>
            <person name="Culley D."/>
            <person name="Crous P.W."/>
            <person name="Fauchery L."/>
            <person name="Girlanda M."/>
            <person name="Hayes R.D."/>
            <person name="Keri Z."/>
            <person name="LaButti K."/>
            <person name="Lipzen A."/>
            <person name="Lombard V."/>
            <person name="Magnuson J."/>
            <person name="Maillard F."/>
            <person name="Murat C."/>
            <person name="Nolan M."/>
            <person name="Ohm R.A."/>
            <person name="Pangilinan J."/>
            <person name="Pereira M.F."/>
            <person name="Perotto S."/>
            <person name="Peter M."/>
            <person name="Pfister S."/>
            <person name="Riley R."/>
            <person name="Sitrit Y."/>
            <person name="Stielow J.B."/>
            <person name="Szollosi G."/>
            <person name="Zifcakova L."/>
            <person name="Stursova M."/>
            <person name="Spatafora J.W."/>
            <person name="Tedersoo L."/>
            <person name="Vaario L.M."/>
            <person name="Yamada A."/>
            <person name="Yan M."/>
            <person name="Wang P."/>
            <person name="Xu J."/>
            <person name="Bruns T."/>
            <person name="Baldrian P."/>
            <person name="Vilgalys R."/>
            <person name="Dunand C."/>
            <person name="Henrissat B."/>
            <person name="Grigoriev I.V."/>
            <person name="Hibbett D."/>
            <person name="Nagy L.G."/>
            <person name="Martin F.M."/>
        </authorList>
    </citation>
    <scope>NUCLEOTIDE SEQUENCE</scope>
    <source>
        <strain evidence="9">UP504</strain>
    </source>
</reference>
<dbReference type="PANTHER" id="PTHR46207:SF1">
    <property type="entry name" value="PROTEIN RCC2"/>
    <property type="match status" value="1"/>
</dbReference>
<dbReference type="PROSITE" id="PS01359">
    <property type="entry name" value="ZF_PHD_1"/>
    <property type="match status" value="1"/>
</dbReference>